<feature type="domain" description="Glycosyltransferase 2-like" evidence="1">
    <location>
        <begin position="601"/>
        <end position="738"/>
    </location>
</feature>
<keyword evidence="2" id="KW-0328">Glycosyltransferase</keyword>
<sequence>MEESPANLKKLPWKHGRIDLKAPFNHQYGAQIPSEYFDDALHRIEVFVQSPDGSEVRLLQDDVILAGEHAGVARHEVERIKEGRPDTFFNWVEDLSVRRGTRLKELSFTESYASVTVTGPVGHQRVDLRLGDAIAVLHAVNDGDSDGETTGEHRFAGELPTKAHVPEQLRLYSSGAELSETFDLRLGGETGRRPQDLPDEIEQSLHGEFYRSDAEFDGVAFHGWAFHTGALQYPARVVLESIVDGVPRELIGTDARARHPESIAKFGVKRSGYSMVLPPEALVTGEKHLRLTVAHGSIEEILWEDDSFDPSDEMLLEMARKSLDPDAVIEMWKNARRAGRETFYREFMRTHHKAKSEISLKRLERAVASLYELPGATLNPASGAIWYWVEEVRTNTGRIHWFTQNAIRNRNGGARDILAYAATKGRYDFDQLHGVLESYRIKLFRDQARDNLQADNWKTGMLSLARYLFAAPRDDIDYLDALTLYSMVEDWRGIAEVTGPNRSFYGELLHWRGEFDESYRLLTSGDPDPEHDYSQRLMALNALNPHVGDARHGRDTWLVEFNQLMEQGGAAGIELDDDVSFFSVSSSLPPAEDAGNGPLVTVLMPIYEPSAATDVAVRSLLAQTWTNIEILLMDDCSPLIDAEGNPAPYRDQLEALAALDDRIRLIFNETNRGSYSVRNDGIDLSRGELITIADKDDWHHPQQIELQVRDFMDHPDRVANMTNWVRVDEHLTMKLRSATGKVFYPSLPSVMFRRDPVVNDLGYWDTVRKSGDSEYKSRIENYYGIKIEPIIDAPLAFALMEGGNLTRDDLGVGYLAPERRAYLRAYKSWHRSIREEEASPYLAKSPQDRPFVAPEAYLPSRSKEPGKYDVVFASEFGFLAGNSTSLFNEINVCLSAGLRVGVIPLQNGLIPSAAKRQFNRKIDDLVFNGQIDRLSLDAVNETDLLVIRWPTAVQSVPDGRSGLIPGRIVIVANHPPYEPSGERRSYDMGTVTRNVEGLFGVRPVWAPQSEQISAMVEPLMPSSDLSGLTWKGIISLKDGIDRNRFHPGQPVIGRHARDDEGKWPSRREIFQKVYPIDGSAQVCILGGTKVPTQKGFMPRRPKNWEIYVFNEIDVNEYLDEKIDFFVYFHSDGWLEAFGMAILEAMSHGVVCVLPEHFRPVFKDGAVYAEPDQVQDVIAEFWDEGRYAEQQRRGRAFIEDECTSEAYLRRLARLGVTS</sequence>
<dbReference type="InterPro" id="IPR029044">
    <property type="entry name" value="Nucleotide-diphossugar_trans"/>
</dbReference>
<gene>
    <name evidence="2" type="ORF">P8192_00875</name>
</gene>
<dbReference type="EMBL" id="CP121252">
    <property type="protein sequence ID" value="WFP16713.1"/>
    <property type="molecule type" value="Genomic_DNA"/>
</dbReference>
<evidence type="ECO:0000259" key="1">
    <source>
        <dbReference type="Pfam" id="PF00535"/>
    </source>
</evidence>
<protein>
    <submittedName>
        <fullName evidence="2">Glycosyltransferase</fullName>
        <ecNumber evidence="2">2.4.-.-</ecNumber>
    </submittedName>
</protein>
<accession>A0ABY8H7S7</accession>
<dbReference type="GO" id="GO:0016757">
    <property type="term" value="F:glycosyltransferase activity"/>
    <property type="evidence" value="ECO:0007669"/>
    <property type="project" value="UniProtKB-KW"/>
</dbReference>
<evidence type="ECO:0000313" key="3">
    <source>
        <dbReference type="Proteomes" id="UP001219037"/>
    </source>
</evidence>
<organism evidence="2 3">
    <name type="scientific">Citricoccus muralis</name>
    <dbReference type="NCBI Taxonomy" id="169134"/>
    <lineage>
        <taxon>Bacteria</taxon>
        <taxon>Bacillati</taxon>
        <taxon>Actinomycetota</taxon>
        <taxon>Actinomycetes</taxon>
        <taxon>Micrococcales</taxon>
        <taxon>Micrococcaceae</taxon>
        <taxon>Citricoccus</taxon>
    </lineage>
</organism>
<dbReference type="SUPFAM" id="SSF53448">
    <property type="entry name" value="Nucleotide-diphospho-sugar transferases"/>
    <property type="match status" value="1"/>
</dbReference>
<dbReference type="PANTHER" id="PTHR22916:SF3">
    <property type="entry name" value="UDP-GLCNAC:BETAGAL BETA-1,3-N-ACETYLGLUCOSAMINYLTRANSFERASE-LIKE PROTEIN 1"/>
    <property type="match status" value="1"/>
</dbReference>
<dbReference type="Gene3D" id="3.40.50.2000">
    <property type="entry name" value="Glycogen Phosphorylase B"/>
    <property type="match status" value="1"/>
</dbReference>
<name>A0ABY8H7S7_9MICC</name>
<dbReference type="Pfam" id="PF00535">
    <property type="entry name" value="Glycos_transf_2"/>
    <property type="match status" value="1"/>
</dbReference>
<keyword evidence="3" id="KW-1185">Reference proteome</keyword>
<dbReference type="RefSeq" id="WP_278157810.1">
    <property type="nucleotide sequence ID" value="NZ_CP121252.1"/>
</dbReference>
<dbReference type="EC" id="2.4.-.-" evidence="2"/>
<dbReference type="InterPro" id="IPR001173">
    <property type="entry name" value="Glyco_trans_2-like"/>
</dbReference>
<dbReference type="SUPFAM" id="SSF53756">
    <property type="entry name" value="UDP-Glycosyltransferase/glycogen phosphorylase"/>
    <property type="match status" value="1"/>
</dbReference>
<evidence type="ECO:0000313" key="2">
    <source>
        <dbReference type="EMBL" id="WFP16713.1"/>
    </source>
</evidence>
<dbReference type="Proteomes" id="UP001219037">
    <property type="component" value="Chromosome"/>
</dbReference>
<dbReference type="PANTHER" id="PTHR22916">
    <property type="entry name" value="GLYCOSYLTRANSFERASE"/>
    <property type="match status" value="1"/>
</dbReference>
<dbReference type="Gene3D" id="3.90.550.10">
    <property type="entry name" value="Spore Coat Polysaccharide Biosynthesis Protein SpsA, Chain A"/>
    <property type="match status" value="1"/>
</dbReference>
<reference evidence="2 3" key="1">
    <citation type="submission" date="2023-04" db="EMBL/GenBank/DDBJ databases">
        <title>Funneling lignin-derived compounds into biodiesel using alkali-halophilic Citricoccus sp. P2.</title>
        <authorList>
            <person name="Luo C.-B."/>
        </authorList>
    </citation>
    <scope>NUCLEOTIDE SEQUENCE [LARGE SCALE GENOMIC DNA]</scope>
    <source>
        <strain evidence="2 3">P2</strain>
    </source>
</reference>
<keyword evidence="2" id="KW-0808">Transferase</keyword>
<proteinExistence type="predicted"/>
<dbReference type="CDD" id="cd00761">
    <property type="entry name" value="Glyco_tranf_GTA_type"/>
    <property type="match status" value="1"/>
</dbReference>